<gene>
    <name evidence="1" type="ORF">NDU88_005240</name>
</gene>
<organism evidence="1 2">
    <name type="scientific">Pleurodeles waltl</name>
    <name type="common">Iberian ribbed newt</name>
    <dbReference type="NCBI Taxonomy" id="8319"/>
    <lineage>
        <taxon>Eukaryota</taxon>
        <taxon>Metazoa</taxon>
        <taxon>Chordata</taxon>
        <taxon>Craniata</taxon>
        <taxon>Vertebrata</taxon>
        <taxon>Euteleostomi</taxon>
        <taxon>Amphibia</taxon>
        <taxon>Batrachia</taxon>
        <taxon>Caudata</taxon>
        <taxon>Salamandroidea</taxon>
        <taxon>Salamandridae</taxon>
        <taxon>Pleurodelinae</taxon>
        <taxon>Pleurodeles</taxon>
    </lineage>
</organism>
<accession>A0AAV7TA45</accession>
<dbReference type="Proteomes" id="UP001066276">
    <property type="component" value="Chromosome 4_1"/>
</dbReference>
<sequence>MPTGSPELSEWLPRAGRLLDVAGASGGTDSPVGAEADAGSAEVVPGLESALLDSGGSGPGLRCSRRQWCRTTGGPTDATVDVPVAWAGGLVALNRAPLRSLGGPQLVSYGELIGAL</sequence>
<name>A0AAV7TA45_PLEWA</name>
<comment type="caution">
    <text evidence="1">The sequence shown here is derived from an EMBL/GenBank/DDBJ whole genome shotgun (WGS) entry which is preliminary data.</text>
</comment>
<dbReference type="AlphaFoldDB" id="A0AAV7TA45"/>
<protein>
    <submittedName>
        <fullName evidence="1">Uncharacterized protein</fullName>
    </submittedName>
</protein>
<proteinExistence type="predicted"/>
<evidence type="ECO:0000313" key="2">
    <source>
        <dbReference type="Proteomes" id="UP001066276"/>
    </source>
</evidence>
<evidence type="ECO:0000313" key="1">
    <source>
        <dbReference type="EMBL" id="KAJ1173404.1"/>
    </source>
</evidence>
<dbReference type="EMBL" id="JANPWB010000007">
    <property type="protein sequence ID" value="KAJ1173404.1"/>
    <property type="molecule type" value="Genomic_DNA"/>
</dbReference>
<reference evidence="1" key="1">
    <citation type="journal article" date="2022" name="bioRxiv">
        <title>Sequencing and chromosome-scale assembly of the giantPleurodeles waltlgenome.</title>
        <authorList>
            <person name="Brown T."/>
            <person name="Elewa A."/>
            <person name="Iarovenko S."/>
            <person name="Subramanian E."/>
            <person name="Araus A.J."/>
            <person name="Petzold A."/>
            <person name="Susuki M."/>
            <person name="Suzuki K.-i.T."/>
            <person name="Hayashi T."/>
            <person name="Toyoda A."/>
            <person name="Oliveira C."/>
            <person name="Osipova E."/>
            <person name="Leigh N.D."/>
            <person name="Simon A."/>
            <person name="Yun M.H."/>
        </authorList>
    </citation>
    <scope>NUCLEOTIDE SEQUENCE</scope>
    <source>
        <strain evidence="1">20211129_DDA</strain>
        <tissue evidence="1">Liver</tissue>
    </source>
</reference>
<keyword evidence="2" id="KW-1185">Reference proteome</keyword>